<reference evidence="2" key="1">
    <citation type="journal article" date="2022" name="Mol. Ecol. Resour.">
        <title>The genomes of chicory, endive, great burdock and yacon provide insights into Asteraceae palaeo-polyploidization history and plant inulin production.</title>
        <authorList>
            <person name="Fan W."/>
            <person name="Wang S."/>
            <person name="Wang H."/>
            <person name="Wang A."/>
            <person name="Jiang F."/>
            <person name="Liu H."/>
            <person name="Zhao H."/>
            <person name="Xu D."/>
            <person name="Zhang Y."/>
        </authorList>
    </citation>
    <scope>NUCLEOTIDE SEQUENCE [LARGE SCALE GENOMIC DNA]</scope>
    <source>
        <strain evidence="2">cv. Niubang</strain>
    </source>
</reference>
<keyword evidence="2" id="KW-1185">Reference proteome</keyword>
<evidence type="ECO:0000313" key="2">
    <source>
        <dbReference type="Proteomes" id="UP001055879"/>
    </source>
</evidence>
<accession>A0ACB8YIB4</accession>
<gene>
    <name evidence="1" type="ORF">L6452_34233</name>
</gene>
<comment type="caution">
    <text evidence="1">The sequence shown here is derived from an EMBL/GenBank/DDBJ whole genome shotgun (WGS) entry which is preliminary data.</text>
</comment>
<proteinExistence type="predicted"/>
<sequence>MGKLLSKAKDQLYDCKMVTGKLRAMLQSTDEQVCSLKKQSTFLSQLAAKTIPNGIHCLSMRLIIDYYLLPPEKRKFPRSENLENPSLYHYALFSDNVLATSVVVNSTVMNAKVLFLKPSLELPSCLLAISTIWLAIHVVSNVNGRLNCGLVQLLFN</sequence>
<reference evidence="1 2" key="2">
    <citation type="journal article" date="2022" name="Mol. Ecol. Resour.">
        <title>The genomes of chicory, endive, great burdock and yacon provide insights into Asteraceae paleo-polyploidization history and plant inulin production.</title>
        <authorList>
            <person name="Fan W."/>
            <person name="Wang S."/>
            <person name="Wang H."/>
            <person name="Wang A."/>
            <person name="Jiang F."/>
            <person name="Liu H."/>
            <person name="Zhao H."/>
            <person name="Xu D."/>
            <person name="Zhang Y."/>
        </authorList>
    </citation>
    <scope>NUCLEOTIDE SEQUENCE [LARGE SCALE GENOMIC DNA]</scope>
    <source>
        <strain evidence="2">cv. Niubang</strain>
    </source>
</reference>
<protein>
    <submittedName>
        <fullName evidence="1">Uncharacterized protein</fullName>
    </submittedName>
</protein>
<dbReference type="EMBL" id="CM042058">
    <property type="protein sequence ID" value="KAI3685002.1"/>
    <property type="molecule type" value="Genomic_DNA"/>
</dbReference>
<organism evidence="1 2">
    <name type="scientific">Arctium lappa</name>
    <name type="common">Greater burdock</name>
    <name type="synonym">Lappa major</name>
    <dbReference type="NCBI Taxonomy" id="4217"/>
    <lineage>
        <taxon>Eukaryota</taxon>
        <taxon>Viridiplantae</taxon>
        <taxon>Streptophyta</taxon>
        <taxon>Embryophyta</taxon>
        <taxon>Tracheophyta</taxon>
        <taxon>Spermatophyta</taxon>
        <taxon>Magnoliopsida</taxon>
        <taxon>eudicotyledons</taxon>
        <taxon>Gunneridae</taxon>
        <taxon>Pentapetalae</taxon>
        <taxon>asterids</taxon>
        <taxon>campanulids</taxon>
        <taxon>Asterales</taxon>
        <taxon>Asteraceae</taxon>
        <taxon>Carduoideae</taxon>
        <taxon>Cardueae</taxon>
        <taxon>Arctiinae</taxon>
        <taxon>Arctium</taxon>
    </lineage>
</organism>
<name>A0ACB8YIB4_ARCLA</name>
<evidence type="ECO:0000313" key="1">
    <source>
        <dbReference type="EMBL" id="KAI3685002.1"/>
    </source>
</evidence>
<dbReference type="Proteomes" id="UP001055879">
    <property type="component" value="Linkage Group LG12"/>
</dbReference>